<keyword evidence="8 11" id="KW-1133">Transmembrane helix</keyword>
<evidence type="ECO:0000259" key="12">
    <source>
        <dbReference type="Pfam" id="PF02709"/>
    </source>
</evidence>
<feature type="domain" description="Galactosyltransferase C-terminal" evidence="12">
    <location>
        <begin position="305"/>
        <end position="372"/>
    </location>
</feature>
<comment type="subcellular location">
    <subcellularLocation>
        <location evidence="1">Membrane</location>
        <topology evidence="1">Single-pass type II membrane protein</topology>
    </subcellularLocation>
</comment>
<name>A0AAV2H9H3_LYMST</name>
<organism evidence="14 15">
    <name type="scientific">Lymnaea stagnalis</name>
    <name type="common">Great pond snail</name>
    <name type="synonym">Helix stagnalis</name>
    <dbReference type="NCBI Taxonomy" id="6523"/>
    <lineage>
        <taxon>Eukaryota</taxon>
        <taxon>Metazoa</taxon>
        <taxon>Spiralia</taxon>
        <taxon>Lophotrochozoa</taxon>
        <taxon>Mollusca</taxon>
        <taxon>Gastropoda</taxon>
        <taxon>Heterobranchia</taxon>
        <taxon>Euthyneura</taxon>
        <taxon>Panpulmonata</taxon>
        <taxon>Hygrophila</taxon>
        <taxon>Lymnaeoidea</taxon>
        <taxon>Lymnaeidae</taxon>
        <taxon>Lymnaea</taxon>
    </lineage>
</organism>
<evidence type="ECO:0000256" key="9">
    <source>
        <dbReference type="ARBA" id="ARBA00023136"/>
    </source>
</evidence>
<dbReference type="Proteomes" id="UP001497497">
    <property type="component" value="Unassembled WGS sequence"/>
</dbReference>
<evidence type="ECO:0000256" key="3">
    <source>
        <dbReference type="ARBA" id="ARBA00005735"/>
    </source>
</evidence>
<feature type="domain" description="Galactosyltransferase N-terminal" evidence="13">
    <location>
        <begin position="157"/>
        <end position="287"/>
    </location>
</feature>
<comment type="similarity">
    <text evidence="3 11">Belongs to the glycosyltransferase 7 family.</text>
</comment>
<keyword evidence="5 11" id="KW-0808">Transferase</keyword>
<dbReference type="SUPFAM" id="SSF53448">
    <property type="entry name" value="Nucleotide-diphospho-sugar transferases"/>
    <property type="match status" value="1"/>
</dbReference>
<dbReference type="GO" id="GO:0008378">
    <property type="term" value="F:galactosyltransferase activity"/>
    <property type="evidence" value="ECO:0007669"/>
    <property type="project" value="TreeGrafter"/>
</dbReference>
<keyword evidence="15" id="KW-1185">Reference proteome</keyword>
<dbReference type="InterPro" id="IPR027995">
    <property type="entry name" value="Galactosyl_T_N"/>
</dbReference>
<keyword evidence="6 11" id="KW-0812">Transmembrane</keyword>
<dbReference type="PRINTS" id="PR02050">
    <property type="entry name" value="B14GALTRFASE"/>
</dbReference>
<dbReference type="InterPro" id="IPR003859">
    <property type="entry name" value="Galactosyl_T"/>
</dbReference>
<evidence type="ECO:0000256" key="6">
    <source>
        <dbReference type="ARBA" id="ARBA00022692"/>
    </source>
</evidence>
<evidence type="ECO:0000256" key="10">
    <source>
        <dbReference type="ARBA" id="ARBA00023180"/>
    </source>
</evidence>
<keyword evidence="7 11" id="KW-0735">Signal-anchor</keyword>
<dbReference type="Pfam" id="PF13733">
    <property type="entry name" value="Glyco_transf_7N"/>
    <property type="match status" value="1"/>
</dbReference>
<evidence type="ECO:0000256" key="8">
    <source>
        <dbReference type="ARBA" id="ARBA00022989"/>
    </source>
</evidence>
<dbReference type="InterPro" id="IPR029044">
    <property type="entry name" value="Nucleotide-diphossugar_trans"/>
</dbReference>
<dbReference type="Gene3D" id="3.90.550.10">
    <property type="entry name" value="Spore Coat Polysaccharide Biosynthesis Protein SpsA, Chain A"/>
    <property type="match status" value="1"/>
</dbReference>
<dbReference type="GO" id="GO:0005794">
    <property type="term" value="C:Golgi apparatus"/>
    <property type="evidence" value="ECO:0007669"/>
    <property type="project" value="TreeGrafter"/>
</dbReference>
<keyword evidence="9 11" id="KW-0472">Membrane</keyword>
<evidence type="ECO:0000259" key="13">
    <source>
        <dbReference type="Pfam" id="PF13733"/>
    </source>
</evidence>
<dbReference type="InterPro" id="IPR027791">
    <property type="entry name" value="Galactosyl_T_C"/>
</dbReference>
<comment type="caution">
    <text evidence="14">The sequence shown here is derived from an EMBL/GenBank/DDBJ whole genome shotgun (WGS) entry which is preliminary data.</text>
</comment>
<evidence type="ECO:0000256" key="7">
    <source>
        <dbReference type="ARBA" id="ARBA00022968"/>
    </source>
</evidence>
<evidence type="ECO:0000256" key="11">
    <source>
        <dbReference type="RuleBase" id="RU368121"/>
    </source>
</evidence>
<dbReference type="EC" id="2.4.1.-" evidence="11"/>
<dbReference type="GO" id="GO:0005975">
    <property type="term" value="P:carbohydrate metabolic process"/>
    <property type="evidence" value="ECO:0007669"/>
    <property type="project" value="InterPro"/>
</dbReference>
<evidence type="ECO:0000256" key="4">
    <source>
        <dbReference type="ARBA" id="ARBA00022676"/>
    </source>
</evidence>
<protein>
    <recommendedName>
        <fullName evidence="11">Beta-1,4-galactosyltransferase</fullName>
        <ecNumber evidence="11">2.4.1.-</ecNumber>
    </recommendedName>
</protein>
<evidence type="ECO:0000313" key="15">
    <source>
        <dbReference type="Proteomes" id="UP001497497"/>
    </source>
</evidence>
<comment type="function">
    <text evidence="11">Catalyses the transfer of galactose onto proteins or lipids.</text>
</comment>
<reference evidence="14 15" key="1">
    <citation type="submission" date="2024-04" db="EMBL/GenBank/DDBJ databases">
        <authorList>
            <consortium name="Genoscope - CEA"/>
            <person name="William W."/>
        </authorList>
    </citation>
    <scope>NUCLEOTIDE SEQUENCE [LARGE SCALE GENOMIC DNA]</scope>
</reference>
<comment type="pathway">
    <text evidence="2 11">Protein modification; protein glycosylation.</text>
</comment>
<accession>A0AAV2H9H3</accession>
<evidence type="ECO:0000256" key="5">
    <source>
        <dbReference type="ARBA" id="ARBA00022679"/>
    </source>
</evidence>
<keyword evidence="10 11" id="KW-0325">Glycoprotein</keyword>
<dbReference type="AlphaFoldDB" id="A0AAV2H9H3"/>
<dbReference type="Pfam" id="PF02709">
    <property type="entry name" value="Glyco_transf_7C"/>
    <property type="match status" value="1"/>
</dbReference>
<evidence type="ECO:0000256" key="1">
    <source>
        <dbReference type="ARBA" id="ARBA00004606"/>
    </source>
</evidence>
<sequence length="449" mass="51870">MPSLSRRPGLGDRCRRRMDKMCIAVLLLNAIILIFYNRMGSSIQLIGADTASCQNLILKWRQGVRGGQQDFGRRDEVSDLLKDVIKGWEDVKNRIDDVMKRDAAVNYLNNASKMETVKGGSDVRDVRHEESLERNDHERRDKILEHFQEQQEVKDLCPLVSRGLEGNLSCKCEPITPKELQTRFPELKDGRLMPTDCIARERLAIIIPYRDRFSHLHVLLDQLIPILKKQQADVTFFVVEQAGDEPFNRALLHNVGFLESAKVGSFDCYVFHDVDLVPMNDNNFYRCAANPRLFAAAIQRYGKRKPRIMYHGYFGGVVGFSKAQYLDVNGNSNLYFGWGGEDDDLLLRTLNKAYKHVRLNTQVYHYRMLKHERNDRKRGNVDRKLLLTTAEDRQDMEGLSTTKYKLNDAHYEPLYVWINVSMNVTEILQTAPDFTMDVLKPRRPDNVAS</sequence>
<dbReference type="PANTHER" id="PTHR19300:SF57">
    <property type="entry name" value="BETA-1,4-N-ACETYLGALACTOSAMINYLTRANSFERASE"/>
    <property type="match status" value="1"/>
</dbReference>
<dbReference type="GO" id="GO:0016020">
    <property type="term" value="C:membrane"/>
    <property type="evidence" value="ECO:0007669"/>
    <property type="project" value="UniProtKB-SubCell"/>
</dbReference>
<keyword evidence="4 11" id="KW-0328">Glycosyltransferase</keyword>
<dbReference type="PANTHER" id="PTHR19300">
    <property type="entry name" value="BETA-1,4-GALACTOSYLTRANSFERASE"/>
    <property type="match status" value="1"/>
</dbReference>
<evidence type="ECO:0000313" key="14">
    <source>
        <dbReference type="EMBL" id="CAL1530034.1"/>
    </source>
</evidence>
<dbReference type="EMBL" id="CAXITT010000061">
    <property type="protein sequence ID" value="CAL1530034.1"/>
    <property type="molecule type" value="Genomic_DNA"/>
</dbReference>
<proteinExistence type="inferred from homology"/>
<feature type="transmembrane region" description="Helical" evidence="11">
    <location>
        <begin position="21"/>
        <end position="39"/>
    </location>
</feature>
<gene>
    <name evidence="14" type="ORF">GSLYS_00004167001</name>
</gene>
<evidence type="ECO:0000256" key="2">
    <source>
        <dbReference type="ARBA" id="ARBA00004922"/>
    </source>
</evidence>